<reference evidence="4" key="1">
    <citation type="submission" date="2013-12" db="EMBL/GenBank/DDBJ databases">
        <authorList>
            <person name="Linke B."/>
        </authorList>
    </citation>
    <scope>NUCLEOTIDE SEQUENCE [LARGE SCALE GENOMIC DNA]</scope>
    <source>
        <strain evidence="4">CRIB-18</strain>
    </source>
</reference>
<evidence type="ECO:0000313" key="5">
    <source>
        <dbReference type="Proteomes" id="UP000031552"/>
    </source>
</evidence>
<dbReference type="InterPro" id="IPR016181">
    <property type="entry name" value="Acyl_CoA_acyltransferase"/>
</dbReference>
<sequence length="336" mass="37909">MFILRSLVANDHSSLFELAMKAHSGVTSLPKDRNLLKKKAISSEKSFLNPFEKNKEHIFLFILEDLEEKKPVGVSGIYTKSGKSRFPFLYRLEKIFPSSDPLLKAPSYSLLKAFKYEEEVTEIGSLFLEKTSRKEGLGKLLSLGRFLYMADNLEKFDKKTVASLRGIFTEQDECPFFDGITKKLIGLSYEEAVSLVYTRREYLEKILSPYPIIVDLLPELIQKSTLGIHPNTIPAKIMLTKQGFDLNNLLDPLDGGPFIEAKTSQIDVLKSSFLTKATSSPESKASLGLISKQNPFKALIAEYSIDGQKASLEEKVMKALEITHDDIIRVYPLKKK</sequence>
<dbReference type="RefSeq" id="WP_041017376.1">
    <property type="nucleotide sequence ID" value="NZ_CCEJ010000004.1"/>
</dbReference>
<evidence type="ECO:0000256" key="3">
    <source>
        <dbReference type="ARBA" id="ARBA00023315"/>
    </source>
</evidence>
<evidence type="ECO:0000256" key="2">
    <source>
        <dbReference type="ARBA" id="ARBA00022679"/>
    </source>
</evidence>
<dbReference type="Pfam" id="PF04958">
    <property type="entry name" value="AstA"/>
    <property type="match status" value="1"/>
</dbReference>
<dbReference type="GO" id="GO:0006527">
    <property type="term" value="P:L-arginine catabolic process"/>
    <property type="evidence" value="ECO:0007669"/>
    <property type="project" value="InterPro"/>
</dbReference>
<protein>
    <submittedName>
        <fullName evidence="4">Arginine N-succinyltransferase</fullName>
        <ecNumber evidence="4">2.3.1.109</ecNumber>
    </submittedName>
</protein>
<evidence type="ECO:0000313" key="4">
    <source>
        <dbReference type="EMBL" id="CDR33835.1"/>
    </source>
</evidence>
<dbReference type="AlphaFoldDB" id="A0A090D1H9"/>
<dbReference type="EC" id="2.3.1.109" evidence="4"/>
<name>A0A090D1H9_9BACT</name>
<reference evidence="4" key="2">
    <citation type="submission" date="2014-09" db="EMBL/GenBank/DDBJ databases">
        <title>Criblamydia sequanensis harbors a mega-plasmid encoding arsenite resistance.</title>
        <authorList>
            <person name="Bertelli C."/>
            <person name="Goesmann A."/>
            <person name="Greub G."/>
        </authorList>
    </citation>
    <scope>NUCLEOTIDE SEQUENCE [LARGE SCALE GENOMIC DNA]</scope>
    <source>
        <strain evidence="4">CRIB-18</strain>
    </source>
</reference>
<organism evidence="4 5">
    <name type="scientific">Candidatus Criblamydia sequanensis CRIB-18</name>
    <dbReference type="NCBI Taxonomy" id="1437425"/>
    <lineage>
        <taxon>Bacteria</taxon>
        <taxon>Pseudomonadati</taxon>
        <taxon>Chlamydiota</taxon>
        <taxon>Chlamydiia</taxon>
        <taxon>Parachlamydiales</taxon>
        <taxon>Candidatus Criblamydiaceae</taxon>
        <taxon>Candidatus Criblamydia</taxon>
    </lineage>
</organism>
<dbReference type="InterPro" id="IPR007041">
    <property type="entry name" value="Arg_succinylTrfase_AstA/AruG"/>
</dbReference>
<proteinExistence type="predicted"/>
<dbReference type="PANTHER" id="PTHR30420:SF1">
    <property type="entry name" value="ARGININE N-SUCCINYLTRANSFERASE"/>
    <property type="match status" value="1"/>
</dbReference>
<dbReference type="eggNOG" id="COG3138">
    <property type="taxonomic scope" value="Bacteria"/>
</dbReference>
<accession>A0A090D1H9</accession>
<dbReference type="STRING" id="1437425.CSEC_1008"/>
<dbReference type="SUPFAM" id="SSF55729">
    <property type="entry name" value="Acyl-CoA N-acyltransferases (Nat)"/>
    <property type="match status" value="1"/>
</dbReference>
<dbReference type="GO" id="GO:0008791">
    <property type="term" value="F:arginine N-succinyltransferase activity"/>
    <property type="evidence" value="ECO:0007669"/>
    <property type="project" value="UniProtKB-EC"/>
</dbReference>
<dbReference type="PANTHER" id="PTHR30420">
    <property type="entry name" value="N-SUCCINYLARGININE DIHYDROLASE"/>
    <property type="match status" value="1"/>
</dbReference>
<dbReference type="Proteomes" id="UP000031552">
    <property type="component" value="Unassembled WGS sequence"/>
</dbReference>
<keyword evidence="2 4" id="KW-0808">Transferase</keyword>
<keyword evidence="3 4" id="KW-0012">Acyltransferase</keyword>
<dbReference type="EMBL" id="CCEJ010000004">
    <property type="protein sequence ID" value="CDR33835.1"/>
    <property type="molecule type" value="Genomic_DNA"/>
</dbReference>
<dbReference type="OrthoDB" id="21121at2"/>
<comment type="caution">
    <text evidence="4">The sequence shown here is derived from an EMBL/GenBank/DDBJ whole genome shotgun (WGS) entry which is preliminary data.</text>
</comment>
<keyword evidence="1" id="KW-0056">Arginine metabolism</keyword>
<evidence type="ECO:0000256" key="1">
    <source>
        <dbReference type="ARBA" id="ARBA00022503"/>
    </source>
</evidence>
<keyword evidence="5" id="KW-1185">Reference proteome</keyword>
<gene>
    <name evidence="4" type="primary">astA</name>
    <name evidence="4" type="ORF">CSEC_1008</name>
</gene>